<feature type="domain" description="Protein kinase" evidence="3">
    <location>
        <begin position="126"/>
        <end position="388"/>
    </location>
</feature>
<feature type="transmembrane region" description="Helical" evidence="2">
    <location>
        <begin position="1026"/>
        <end position="1045"/>
    </location>
</feature>
<dbReference type="GO" id="GO:0005737">
    <property type="term" value="C:cytoplasm"/>
    <property type="evidence" value="ECO:0007669"/>
    <property type="project" value="TreeGrafter"/>
</dbReference>
<dbReference type="GO" id="GO:0005524">
    <property type="term" value="F:ATP binding"/>
    <property type="evidence" value="ECO:0007669"/>
    <property type="project" value="InterPro"/>
</dbReference>
<evidence type="ECO:0000313" key="4">
    <source>
        <dbReference type="EMBL" id="KXT52244.1"/>
    </source>
</evidence>
<dbReference type="SMART" id="SM00220">
    <property type="entry name" value="S_TKc"/>
    <property type="match status" value="1"/>
</dbReference>
<evidence type="ECO:0000259" key="3">
    <source>
        <dbReference type="PROSITE" id="PS50011"/>
    </source>
</evidence>
<keyword evidence="2" id="KW-0812">Transmembrane</keyword>
<dbReference type="PANTHER" id="PTHR44167:SF24">
    <property type="entry name" value="SERINE_THREONINE-PROTEIN KINASE CHK2"/>
    <property type="match status" value="1"/>
</dbReference>
<evidence type="ECO:0000313" key="5">
    <source>
        <dbReference type="Proteomes" id="UP000070319"/>
    </source>
</evidence>
<proteinExistence type="predicted"/>
<dbReference type="PROSITE" id="PS00108">
    <property type="entry name" value="PROTEIN_KINASE_ST"/>
    <property type="match status" value="1"/>
</dbReference>
<gene>
    <name evidence="4" type="ORF">HMPREF2531_01654</name>
</gene>
<dbReference type="SUPFAM" id="SSF56112">
    <property type="entry name" value="Protein kinase-like (PK-like)"/>
    <property type="match status" value="1"/>
</dbReference>
<dbReference type="AlphaFoldDB" id="A0A139LLA6"/>
<name>A0A139LLA6_9BACE</name>
<feature type="region of interest" description="Disordered" evidence="1">
    <location>
        <begin position="25"/>
        <end position="97"/>
    </location>
</feature>
<organism evidence="4">
    <name type="scientific">Bacteroides intestinalis</name>
    <dbReference type="NCBI Taxonomy" id="329854"/>
    <lineage>
        <taxon>Bacteria</taxon>
        <taxon>Pseudomonadati</taxon>
        <taxon>Bacteroidota</taxon>
        <taxon>Bacteroidia</taxon>
        <taxon>Bacteroidales</taxon>
        <taxon>Bacteroidaceae</taxon>
        <taxon>Bacteroides</taxon>
    </lineage>
</organism>
<reference evidence="4 5" key="1">
    <citation type="submission" date="2016-02" db="EMBL/GenBank/DDBJ databases">
        <authorList>
            <person name="Wen L."/>
            <person name="He K."/>
            <person name="Yang H."/>
        </authorList>
    </citation>
    <scope>NUCLEOTIDE SEQUENCE [LARGE SCALE GENOMIC DNA]</scope>
    <source>
        <strain evidence="4 5">KLE1704</strain>
    </source>
</reference>
<feature type="transmembrane region" description="Helical" evidence="2">
    <location>
        <begin position="888"/>
        <end position="910"/>
    </location>
</feature>
<dbReference type="PROSITE" id="PS50011">
    <property type="entry name" value="PROTEIN_KINASE_DOM"/>
    <property type="match status" value="1"/>
</dbReference>
<feature type="transmembrane region" description="Helical" evidence="2">
    <location>
        <begin position="737"/>
        <end position="758"/>
    </location>
</feature>
<dbReference type="Proteomes" id="UP000070319">
    <property type="component" value="Unassembled WGS sequence"/>
</dbReference>
<dbReference type="Gene3D" id="1.10.510.10">
    <property type="entry name" value="Transferase(Phosphotransferase) domain 1"/>
    <property type="match status" value="1"/>
</dbReference>
<feature type="compositionally biased region" description="Basic and acidic residues" evidence="1">
    <location>
        <begin position="78"/>
        <end position="90"/>
    </location>
</feature>
<keyword evidence="2" id="KW-1133">Transmembrane helix</keyword>
<dbReference type="InterPro" id="IPR000719">
    <property type="entry name" value="Prot_kinase_dom"/>
</dbReference>
<protein>
    <recommendedName>
        <fullName evidence="3">Protein kinase domain-containing protein</fullName>
    </recommendedName>
</protein>
<dbReference type="PATRIC" id="fig|329854.7.peg.1684"/>
<dbReference type="InterPro" id="IPR011009">
    <property type="entry name" value="Kinase-like_dom_sf"/>
</dbReference>
<feature type="transmembrane region" description="Helical" evidence="2">
    <location>
        <begin position="856"/>
        <end position="882"/>
    </location>
</feature>
<evidence type="ECO:0000256" key="2">
    <source>
        <dbReference type="SAM" id="Phobius"/>
    </source>
</evidence>
<dbReference type="InterPro" id="IPR008271">
    <property type="entry name" value="Ser/Thr_kinase_AS"/>
</dbReference>
<keyword evidence="2" id="KW-0472">Membrane</keyword>
<feature type="transmembrane region" description="Helical" evidence="2">
    <location>
        <begin position="945"/>
        <end position="962"/>
    </location>
</feature>
<sequence length="1173" mass="133795">MILQGALPDWLILKLYRIMSDLRDSDKTLRPGSADGDKTLRPALKAEKTLRPGEEEKTLRPEDDSKKTLRPGVANIDKTLHPGGMEDKTLRPVSSDDATLRAEQQKAIEAITRQHDTEYLIKGLNYRVIKVISDGTGEAQIFLVENKGKQYVLKLYYVGIEPPPNHQILEIIRQTPRSGLLVDIIDHGQWDNPRVSGELRHYEVMTYCKGGSLDKINLKGDERRLCEIAKQAAAAIDFCHKHGFIHRDIKPGNFFFADENQNQVLLGDFGISVRCDQNGVARTDQARTRIYAAPEMYYTVPGENRVEIDTKSDFYSLGMVLLCLWMGEKEFKEREFELMKRKRTGDLPFPADLSGRTLQLIKALTAPQPEKRCGFTEIVRWARGEDVFSDFVGQESKRRFSIIFNAGKNQIAHSPEQLADFMRQDQNLAIKYLYTGKLTKWLNDNQRPELVSEIEDIVEKRYPKDQTAGLYAACYTLNVDMPYYDVKGRPRTTAEEIAQSLIENFNTYQTTLANANDPLFLFFNAHDLKRLTDNAAPLFNKKGRQREALWRLIYELDPSRPYELIDEKGNLGRCNTPEEVLHYAYNHMLSADSWNDLAEESFLIWLAGRDKGLVGKIRTQLKGFSTSDAAVTYGVLYNLSPKVSFTLQMDETANNYYFTHTQIAQFINQQLMVYKNTPKNDPDHEYADYILGMLSSLKGSRLYFYLKSKGVYEDKIEWINYCFELKSKDNLRKAGPYNWIIATFKMIKGLGALPYYYFKDSDKSITDLDGLRSIPSKEVKAELESGYLRDWLTTFFQENPLKNLSPKFAYEQETVKYLEFIEKIDSKDTDVSNFRIATNFVNKNLRKVRLRCRTLTVMRVLLGILCFIPILAFAVALCFYGLPFTENPLSGFSVGSIVTMGIIFGILIFVTSDFENLIGSAILGFIVGAIIYYTVYFVLDLIMPYAHYVLAGLLLLLAYYLMKSCYFKLPVERRLHDHLLNPGFEETGLEPLHFAFKASVGTHFESSIGGESAQYAKYLKDCIRKFSYRAVLSMVVVGWLAYLFVQYTPAFGLDASRFLQNDGKLKELVGTWEGTFEGRNATLNITTANSEGLKATIHVQYTNLTNEALTGTVNTVTNTIHFDDVYKNGTLDGQYNGTFTGDGMDAFEGTYENYTTKKQVNFSFKKAKADVEN</sequence>
<feature type="compositionally biased region" description="Basic and acidic residues" evidence="1">
    <location>
        <begin position="25"/>
        <end position="67"/>
    </location>
</feature>
<dbReference type="Pfam" id="PF00069">
    <property type="entry name" value="Pkinase"/>
    <property type="match status" value="1"/>
</dbReference>
<dbReference type="EMBL" id="LTDF01000068">
    <property type="protein sequence ID" value="KXT52244.1"/>
    <property type="molecule type" value="Genomic_DNA"/>
</dbReference>
<feature type="transmembrane region" description="Helical" evidence="2">
    <location>
        <begin position="917"/>
        <end position="939"/>
    </location>
</feature>
<dbReference type="GO" id="GO:0004674">
    <property type="term" value="F:protein serine/threonine kinase activity"/>
    <property type="evidence" value="ECO:0007669"/>
    <property type="project" value="TreeGrafter"/>
</dbReference>
<comment type="caution">
    <text evidence="4">The sequence shown here is derived from an EMBL/GenBank/DDBJ whole genome shotgun (WGS) entry which is preliminary data.</text>
</comment>
<evidence type="ECO:0000256" key="1">
    <source>
        <dbReference type="SAM" id="MobiDB-lite"/>
    </source>
</evidence>
<accession>A0A139LLA6</accession>
<dbReference type="PANTHER" id="PTHR44167">
    <property type="entry name" value="OVARIAN-SPECIFIC SERINE/THREONINE-PROTEIN KINASE LOK-RELATED"/>
    <property type="match status" value="1"/>
</dbReference>